<organism evidence="2 3">
    <name type="scientific">Flavobacterium pisciphilum</name>
    <dbReference type="NCBI Taxonomy" id="2893755"/>
    <lineage>
        <taxon>Bacteria</taxon>
        <taxon>Pseudomonadati</taxon>
        <taxon>Bacteroidota</taxon>
        <taxon>Flavobacteriia</taxon>
        <taxon>Flavobacteriales</taxon>
        <taxon>Flavobacteriaceae</taxon>
        <taxon>Flavobacterium</taxon>
    </lineage>
</organism>
<dbReference type="Gene3D" id="2.150.10.10">
    <property type="entry name" value="Serralysin-like metalloprotease, C-terminal"/>
    <property type="match status" value="1"/>
</dbReference>
<dbReference type="InterPro" id="IPR011049">
    <property type="entry name" value="Serralysin-like_metalloprot_C"/>
</dbReference>
<reference evidence="2" key="1">
    <citation type="submission" date="2021-11" db="EMBL/GenBank/DDBJ databases">
        <title>Description of novel Flavobacterium species.</title>
        <authorList>
            <person name="Saticioglu I.B."/>
            <person name="Ay H."/>
            <person name="Altun S."/>
            <person name="Duman M."/>
        </authorList>
    </citation>
    <scope>NUCLEOTIDE SEQUENCE</scope>
    <source>
        <strain evidence="2">F-65</strain>
    </source>
</reference>
<dbReference type="InterPro" id="IPR030392">
    <property type="entry name" value="S74_ICA"/>
</dbReference>
<dbReference type="Pfam" id="PF13884">
    <property type="entry name" value="Peptidase_S74"/>
    <property type="match status" value="1"/>
</dbReference>
<dbReference type="RefSeq" id="WP_229986744.1">
    <property type="nucleotide sequence ID" value="NZ_JAJJMO010000001.1"/>
</dbReference>
<gene>
    <name evidence="2" type="ORF">LNQ49_00005</name>
</gene>
<accession>A0ABS8MMJ9</accession>
<dbReference type="Proteomes" id="UP001430919">
    <property type="component" value="Unassembled WGS sequence"/>
</dbReference>
<name>A0ABS8MMJ9_9FLAO</name>
<keyword evidence="3" id="KW-1185">Reference proteome</keyword>
<feature type="non-terminal residue" evidence="2">
    <location>
        <position position="1"/>
    </location>
</feature>
<comment type="caution">
    <text evidence="2">The sequence shown here is derived from an EMBL/GenBank/DDBJ whole genome shotgun (WGS) entry which is preliminary data.</text>
</comment>
<proteinExistence type="predicted"/>
<sequence length="330" mass="35528">TMPIAAWGLKGNTGSATDFIGTTNDQDVVFKRNNIRSGSLAGTNTSFGQHSLESNSSSNGNSAFGLRALQNNTVGNNNTAIGTMALQRSINNIDNVAVGLAALGRLEKGNYNVALGSNALFLNKAGNYNIAIGYMAGDELFMQDNQDAFNIVIGSKAGKGLVQGIKNTILGSNIIGLPANLSNSIIIGEGAKTSVNNSIRLGNTSISSFTGQVAYSFASDKRYKTDIKTIPLGLDFINKLNPVEYIRKNNTSNTKEWGFIAQELQQTLQEENYKDAGIVQDDGSADKMLSVRYTDLIAPMVKAMQELTEHNEFLNNRINQLEAKLEKLSK</sequence>
<evidence type="ECO:0000313" key="3">
    <source>
        <dbReference type="Proteomes" id="UP001430919"/>
    </source>
</evidence>
<evidence type="ECO:0000313" key="2">
    <source>
        <dbReference type="EMBL" id="MCC9069985.1"/>
    </source>
</evidence>
<protein>
    <submittedName>
        <fullName evidence="2">Tail fiber domain-containing protein</fullName>
    </submittedName>
</protein>
<feature type="domain" description="Peptidase S74" evidence="1">
    <location>
        <begin position="219"/>
        <end position="325"/>
    </location>
</feature>
<dbReference type="EMBL" id="JAJJMO010000001">
    <property type="protein sequence ID" value="MCC9069985.1"/>
    <property type="molecule type" value="Genomic_DNA"/>
</dbReference>
<evidence type="ECO:0000259" key="1">
    <source>
        <dbReference type="PROSITE" id="PS51688"/>
    </source>
</evidence>
<dbReference type="PROSITE" id="PS51688">
    <property type="entry name" value="ICA"/>
    <property type="match status" value="1"/>
</dbReference>